<evidence type="ECO:0000313" key="8">
    <source>
        <dbReference type="Proteomes" id="UP000015101"/>
    </source>
</evidence>
<dbReference type="eggNOG" id="KOG3509">
    <property type="taxonomic scope" value="Eukaryota"/>
</dbReference>
<dbReference type="RefSeq" id="XP_009008780.1">
    <property type="nucleotide sequence ID" value="XM_009010532.1"/>
</dbReference>
<evidence type="ECO:0000256" key="2">
    <source>
        <dbReference type="PROSITE-ProRule" id="PRU00076"/>
    </source>
</evidence>
<reference evidence="6 8" key="2">
    <citation type="journal article" date="2013" name="Nature">
        <title>Insights into bilaterian evolution from three spiralian genomes.</title>
        <authorList>
            <person name="Simakov O."/>
            <person name="Marletaz F."/>
            <person name="Cho S.J."/>
            <person name="Edsinger-Gonzales E."/>
            <person name="Havlak P."/>
            <person name="Hellsten U."/>
            <person name="Kuo D.H."/>
            <person name="Larsson T."/>
            <person name="Lv J."/>
            <person name="Arendt D."/>
            <person name="Savage R."/>
            <person name="Osoegawa K."/>
            <person name="de Jong P."/>
            <person name="Grimwood J."/>
            <person name="Chapman J.A."/>
            <person name="Shapiro H."/>
            <person name="Aerts A."/>
            <person name="Otillar R.P."/>
            <person name="Terry A.Y."/>
            <person name="Boore J.L."/>
            <person name="Grigoriev I.V."/>
            <person name="Lindberg D.R."/>
            <person name="Seaver E.C."/>
            <person name="Weisblat D.A."/>
            <person name="Putnam N.H."/>
            <person name="Rokhsar D.S."/>
        </authorList>
    </citation>
    <scope>NUCLEOTIDE SEQUENCE</scope>
</reference>
<dbReference type="EnsemblMetazoa" id="HelroT187787">
    <property type="protein sequence ID" value="HelroP187787"/>
    <property type="gene ID" value="HelroG187787"/>
</dbReference>
<dbReference type="STRING" id="6412.T1FPD5"/>
<dbReference type="KEGG" id="hro:HELRODRAFT_187787"/>
<keyword evidence="1 2" id="KW-1015">Disulfide bond</keyword>
<feature type="domain" description="EGF-like" evidence="5">
    <location>
        <begin position="263"/>
        <end position="301"/>
    </location>
</feature>
<feature type="signal peptide" evidence="3">
    <location>
        <begin position="1"/>
        <end position="20"/>
    </location>
</feature>
<dbReference type="PROSITE" id="PS01186">
    <property type="entry name" value="EGF_2"/>
    <property type="match status" value="1"/>
</dbReference>
<dbReference type="EMBL" id="KB095811">
    <property type="protein sequence ID" value="ESO12060.1"/>
    <property type="molecule type" value="Genomic_DNA"/>
</dbReference>
<dbReference type="Gene3D" id="2.60.120.200">
    <property type="match status" value="1"/>
</dbReference>
<accession>T1FPD5</accession>
<dbReference type="OrthoDB" id="10014052at2759"/>
<proteinExistence type="predicted"/>
<dbReference type="Proteomes" id="UP000015101">
    <property type="component" value="Unassembled WGS sequence"/>
</dbReference>
<keyword evidence="3" id="KW-0732">Signal</keyword>
<dbReference type="CDD" id="cd00110">
    <property type="entry name" value="LamG"/>
    <property type="match status" value="1"/>
</dbReference>
<evidence type="ECO:0000256" key="1">
    <source>
        <dbReference type="ARBA" id="ARBA00023157"/>
    </source>
</evidence>
<keyword evidence="8" id="KW-1185">Reference proteome</keyword>
<dbReference type="EMBL" id="AMQM01000045">
    <property type="status" value="NOT_ANNOTATED_CDS"/>
    <property type="molecule type" value="Genomic_DNA"/>
</dbReference>
<reference evidence="8" key="1">
    <citation type="submission" date="2012-12" db="EMBL/GenBank/DDBJ databases">
        <authorList>
            <person name="Hellsten U."/>
            <person name="Grimwood J."/>
            <person name="Chapman J.A."/>
            <person name="Shapiro H."/>
            <person name="Aerts A."/>
            <person name="Otillar R.P."/>
            <person name="Terry A.Y."/>
            <person name="Boore J.L."/>
            <person name="Simakov O."/>
            <person name="Marletaz F."/>
            <person name="Cho S.-J."/>
            <person name="Edsinger-Gonzales E."/>
            <person name="Havlak P."/>
            <person name="Kuo D.-H."/>
            <person name="Larsson T."/>
            <person name="Lv J."/>
            <person name="Arendt D."/>
            <person name="Savage R."/>
            <person name="Osoegawa K."/>
            <person name="de Jong P."/>
            <person name="Lindberg D.R."/>
            <person name="Seaver E.C."/>
            <person name="Weisblat D.A."/>
            <person name="Putnam N.H."/>
            <person name="Grigoriev I.V."/>
            <person name="Rokhsar D.S."/>
        </authorList>
    </citation>
    <scope>NUCLEOTIDE SEQUENCE</scope>
</reference>
<feature type="disulfide bond" evidence="2">
    <location>
        <begin position="291"/>
        <end position="300"/>
    </location>
</feature>
<dbReference type="InterPro" id="IPR013320">
    <property type="entry name" value="ConA-like_dom_sf"/>
</dbReference>
<comment type="caution">
    <text evidence="2">Lacks conserved residue(s) required for the propagation of feature annotation.</text>
</comment>
<reference evidence="7" key="3">
    <citation type="submission" date="2015-06" db="UniProtKB">
        <authorList>
            <consortium name="EnsemblMetazoa"/>
        </authorList>
    </citation>
    <scope>IDENTIFICATION</scope>
</reference>
<dbReference type="OMA" id="ANIEECE"/>
<evidence type="ECO:0000256" key="3">
    <source>
        <dbReference type="SAM" id="SignalP"/>
    </source>
</evidence>
<feature type="disulfide bond" evidence="2">
    <location>
        <begin position="272"/>
        <end position="289"/>
    </location>
</feature>
<dbReference type="InterPro" id="IPR050372">
    <property type="entry name" value="Neurexin-related_CASP"/>
</dbReference>
<name>T1FPD5_HELRO</name>
<dbReference type="SUPFAM" id="SSF57196">
    <property type="entry name" value="EGF/Laminin"/>
    <property type="match status" value="1"/>
</dbReference>
<dbReference type="InterPro" id="IPR000742">
    <property type="entry name" value="EGF"/>
</dbReference>
<dbReference type="InterPro" id="IPR001791">
    <property type="entry name" value="Laminin_G"/>
</dbReference>
<evidence type="ECO:0000259" key="4">
    <source>
        <dbReference type="PROSITE" id="PS50025"/>
    </source>
</evidence>
<keyword evidence="2" id="KW-0245">EGF-like domain</keyword>
<dbReference type="PROSITE" id="PS50025">
    <property type="entry name" value="LAM_G_DOMAIN"/>
    <property type="match status" value="1"/>
</dbReference>
<protein>
    <recommendedName>
        <fullName evidence="9">EGF-like domain-containing protein</fullName>
    </recommendedName>
</protein>
<evidence type="ECO:0008006" key="9">
    <source>
        <dbReference type="Google" id="ProtNLM"/>
    </source>
</evidence>
<dbReference type="GO" id="GO:0016020">
    <property type="term" value="C:membrane"/>
    <property type="evidence" value="ECO:0007669"/>
    <property type="project" value="UniProtKB-SubCell"/>
</dbReference>
<organism evidence="7 8">
    <name type="scientific">Helobdella robusta</name>
    <name type="common">Californian leech</name>
    <dbReference type="NCBI Taxonomy" id="6412"/>
    <lineage>
        <taxon>Eukaryota</taxon>
        <taxon>Metazoa</taxon>
        <taxon>Spiralia</taxon>
        <taxon>Lophotrochozoa</taxon>
        <taxon>Annelida</taxon>
        <taxon>Clitellata</taxon>
        <taxon>Hirudinea</taxon>
        <taxon>Rhynchobdellida</taxon>
        <taxon>Glossiphoniidae</taxon>
        <taxon>Helobdella</taxon>
    </lineage>
</organism>
<feature type="chain" id="PRO_5010980856" description="EGF-like domain-containing protein" evidence="3">
    <location>
        <begin position="21"/>
        <end position="302"/>
    </location>
</feature>
<feature type="domain" description="Laminin G" evidence="4">
    <location>
        <begin position="78"/>
        <end position="262"/>
    </location>
</feature>
<dbReference type="AlphaFoldDB" id="T1FPD5"/>
<dbReference type="PROSITE" id="PS00022">
    <property type="entry name" value="EGF_1"/>
    <property type="match status" value="1"/>
</dbReference>
<dbReference type="Pfam" id="PF00054">
    <property type="entry name" value="Laminin_G_1"/>
    <property type="match status" value="1"/>
</dbReference>
<dbReference type="SUPFAM" id="SSF49899">
    <property type="entry name" value="Concanavalin A-like lectins/glucanases"/>
    <property type="match status" value="1"/>
</dbReference>
<sequence>MVGFVCFACFISFYLNAVSSKENLSCLVEGCDNEGRCLKVNEVVVEGGSGRREVHGSWMKCNCPLPTGGPTCSQKLNTKLPRFHGDGYLKMFGLPSTAFQKINITLEIKADAHYGLLLFATSGSFSEKYYKDFMAVSLVSGHVQFRFDCGSGIVTIRSLNKILANNWNTLEIGRINKIGWLKLNDGIKLMAKSKGQFSKISLKKEFYIGGHPNVSHFGEVALTTHGMVGCIRKIFMDGVKLDMRKTDNIKGDALDGWNVDNCIENKCHATQCLNGGSCSYDELTDSIVCWCAVGWRGPRCEI</sequence>
<evidence type="ECO:0000259" key="5">
    <source>
        <dbReference type="PROSITE" id="PS50026"/>
    </source>
</evidence>
<dbReference type="SMART" id="SM00181">
    <property type="entry name" value="EGF"/>
    <property type="match status" value="2"/>
</dbReference>
<gene>
    <name evidence="7" type="primary">20210682</name>
    <name evidence="6" type="ORF">HELRODRAFT_187787</name>
</gene>
<dbReference type="CTD" id="20210682"/>
<dbReference type="PANTHER" id="PTHR15036:SF85">
    <property type="entry name" value="SP2353, ISOFORM A"/>
    <property type="match status" value="1"/>
</dbReference>
<evidence type="ECO:0000313" key="6">
    <source>
        <dbReference type="EMBL" id="ESO12060.1"/>
    </source>
</evidence>
<evidence type="ECO:0000313" key="7">
    <source>
        <dbReference type="EnsemblMetazoa" id="HelroP187787"/>
    </source>
</evidence>
<dbReference type="HOGENOM" id="CLU_923086_0_0_1"/>
<dbReference type="PROSITE" id="PS50026">
    <property type="entry name" value="EGF_3"/>
    <property type="match status" value="1"/>
</dbReference>
<dbReference type="Gene3D" id="2.10.25.10">
    <property type="entry name" value="Laminin"/>
    <property type="match status" value="1"/>
</dbReference>
<dbReference type="InParanoid" id="T1FPD5"/>
<dbReference type="GeneID" id="20210682"/>
<dbReference type="PANTHER" id="PTHR15036">
    <property type="entry name" value="PIKACHURIN-LIKE PROTEIN"/>
    <property type="match status" value="1"/>
</dbReference>
<dbReference type="SMART" id="SM00282">
    <property type="entry name" value="LamG"/>
    <property type="match status" value="1"/>
</dbReference>